<keyword evidence="1" id="KW-0472">Membrane</keyword>
<evidence type="ECO:0008006" key="4">
    <source>
        <dbReference type="Google" id="ProtNLM"/>
    </source>
</evidence>
<dbReference type="OrthoDB" id="6237654at2"/>
<evidence type="ECO:0000313" key="3">
    <source>
        <dbReference type="Proteomes" id="UP000053718"/>
    </source>
</evidence>
<name>A0A094J867_9GAMM</name>
<protein>
    <recommendedName>
        <fullName evidence="4">Copper resistance protein</fullName>
    </recommendedName>
</protein>
<keyword evidence="1" id="KW-0812">Transmembrane</keyword>
<keyword evidence="3" id="KW-1185">Reference proteome</keyword>
<dbReference type="eggNOG" id="ENOG5031ICS">
    <property type="taxonomic scope" value="Bacteria"/>
</dbReference>
<organism evidence="2 3">
    <name type="scientific">Pseudidiomarina atlantica</name>
    <dbReference type="NCBI Taxonomy" id="1517416"/>
    <lineage>
        <taxon>Bacteria</taxon>
        <taxon>Pseudomonadati</taxon>
        <taxon>Pseudomonadota</taxon>
        <taxon>Gammaproteobacteria</taxon>
        <taxon>Alteromonadales</taxon>
        <taxon>Idiomarinaceae</taxon>
        <taxon>Pseudidiomarina</taxon>
    </lineage>
</organism>
<dbReference type="EMBL" id="JPIN01000006">
    <property type="protein sequence ID" value="KFZ28776.1"/>
    <property type="molecule type" value="Genomic_DNA"/>
</dbReference>
<dbReference type="AlphaFoldDB" id="A0A094J867"/>
<evidence type="ECO:0000256" key="1">
    <source>
        <dbReference type="SAM" id="Phobius"/>
    </source>
</evidence>
<evidence type="ECO:0000313" key="2">
    <source>
        <dbReference type="EMBL" id="KFZ28776.1"/>
    </source>
</evidence>
<dbReference type="RefSeq" id="WP_034731930.1">
    <property type="nucleotide sequence ID" value="NZ_JPIN01000006.1"/>
</dbReference>
<feature type="transmembrane region" description="Helical" evidence="1">
    <location>
        <begin position="75"/>
        <end position="93"/>
    </location>
</feature>
<proteinExistence type="predicted"/>
<gene>
    <name evidence="2" type="ORF">IDAT_06100</name>
</gene>
<keyword evidence="1" id="KW-1133">Transmembrane helix</keyword>
<comment type="caution">
    <text evidence="2">The sequence shown here is derived from an EMBL/GenBank/DDBJ whole genome shotgun (WGS) entry which is preliminary data.</text>
</comment>
<dbReference type="Proteomes" id="UP000053718">
    <property type="component" value="Unassembled WGS sequence"/>
</dbReference>
<reference evidence="2 3" key="1">
    <citation type="submission" date="2014-06" db="EMBL/GenBank/DDBJ databases">
        <title>Draft genome sequence of Idiomarina sp. MCCC 1A10513.</title>
        <authorList>
            <person name="Du J."/>
            <person name="Lai Q."/>
            <person name="Shao Z."/>
        </authorList>
    </citation>
    <scope>NUCLEOTIDE SEQUENCE [LARGE SCALE GENOMIC DNA]</scope>
    <source>
        <strain evidence="2 3">MCCC 1A10513</strain>
    </source>
</reference>
<accession>A0A094J867</accession>
<dbReference type="STRING" id="1517416.IDAT_06100"/>
<sequence>MFRKWSSQCRHPAAISILLLMVIALCWGQNFGIVTQCPHQTQHFNSAEQVQQAPDSHSEKCELTSQLLQQTQSDLSPIIFVAFAMLALLIQSLRTPSASFRPPLRPPKQRFHLVHCCFLE</sequence>